<keyword evidence="2" id="KW-0732">Signal</keyword>
<evidence type="ECO:0000256" key="1">
    <source>
        <dbReference type="SAM" id="Phobius"/>
    </source>
</evidence>
<evidence type="ECO:0000313" key="3">
    <source>
        <dbReference type="EMBL" id="MFC4231991.1"/>
    </source>
</evidence>
<keyword evidence="1" id="KW-1133">Transmembrane helix</keyword>
<accession>A0ABV8PY81</accession>
<gene>
    <name evidence="3" type="ORF">ACFOW1_08820</name>
</gene>
<feature type="transmembrane region" description="Helical" evidence="1">
    <location>
        <begin position="259"/>
        <end position="281"/>
    </location>
</feature>
<proteinExistence type="predicted"/>
<sequence>MKPQNKQRNTVLAIVFLLANFHAFAQAVDKNSVSLGVNYFAANNTIPYVLVRAKSKIDGKFKPVANIAVAVYLDTTSTATLIGKVLTNTKGEAVTLIPPSLKAKWQQSKKHSFYAVFDGNKQYDAGSGDVTVGKAKIVIDTSADRKITATVLAMKDSTWQPVAGAELKIGIRRLDGDLSVNETATFTTDSTGQTSADFKRDSIPGDTKGNIILVAKMEDNEQYGNISAEKIVPWGGKFVTINDTFDRRTLFGTRDKTPIWLLLIASSIIVAVWGIIIKLVLNLITIKKLGHEAVGA</sequence>
<dbReference type="RefSeq" id="WP_379013665.1">
    <property type="nucleotide sequence ID" value="NZ_JBHSDC010000015.1"/>
</dbReference>
<keyword evidence="1" id="KW-0472">Membrane</keyword>
<keyword evidence="4" id="KW-1185">Reference proteome</keyword>
<evidence type="ECO:0000256" key="2">
    <source>
        <dbReference type="SAM" id="SignalP"/>
    </source>
</evidence>
<reference evidence="4" key="1">
    <citation type="journal article" date="2019" name="Int. J. Syst. Evol. Microbiol.">
        <title>The Global Catalogue of Microorganisms (GCM) 10K type strain sequencing project: providing services to taxonomists for standard genome sequencing and annotation.</title>
        <authorList>
            <consortium name="The Broad Institute Genomics Platform"/>
            <consortium name="The Broad Institute Genome Sequencing Center for Infectious Disease"/>
            <person name="Wu L."/>
            <person name="Ma J."/>
        </authorList>
    </citation>
    <scope>NUCLEOTIDE SEQUENCE [LARGE SCALE GENOMIC DNA]</scope>
    <source>
        <strain evidence="4">CECT 8010</strain>
    </source>
</reference>
<organism evidence="3 4">
    <name type="scientific">Parasediminibacterium paludis</name>
    <dbReference type="NCBI Taxonomy" id="908966"/>
    <lineage>
        <taxon>Bacteria</taxon>
        <taxon>Pseudomonadati</taxon>
        <taxon>Bacteroidota</taxon>
        <taxon>Chitinophagia</taxon>
        <taxon>Chitinophagales</taxon>
        <taxon>Chitinophagaceae</taxon>
        <taxon>Parasediminibacterium</taxon>
    </lineage>
</organism>
<feature type="chain" id="PRO_5047381636" description="DUF916 domain-containing protein" evidence="2">
    <location>
        <begin position="28"/>
        <end position="296"/>
    </location>
</feature>
<feature type="signal peptide" evidence="2">
    <location>
        <begin position="1"/>
        <end position="27"/>
    </location>
</feature>
<evidence type="ECO:0000313" key="4">
    <source>
        <dbReference type="Proteomes" id="UP001595906"/>
    </source>
</evidence>
<comment type="caution">
    <text evidence="3">The sequence shown here is derived from an EMBL/GenBank/DDBJ whole genome shotgun (WGS) entry which is preliminary data.</text>
</comment>
<protein>
    <recommendedName>
        <fullName evidence="5">DUF916 domain-containing protein</fullName>
    </recommendedName>
</protein>
<name>A0ABV8PY81_9BACT</name>
<evidence type="ECO:0008006" key="5">
    <source>
        <dbReference type="Google" id="ProtNLM"/>
    </source>
</evidence>
<dbReference type="Proteomes" id="UP001595906">
    <property type="component" value="Unassembled WGS sequence"/>
</dbReference>
<dbReference type="EMBL" id="JBHSDC010000015">
    <property type="protein sequence ID" value="MFC4231991.1"/>
    <property type="molecule type" value="Genomic_DNA"/>
</dbReference>
<keyword evidence="1" id="KW-0812">Transmembrane</keyword>